<dbReference type="RefSeq" id="XP_024406172.1">
    <property type="nucleotide sequence ID" value="XM_024549057.1"/>
</dbReference>
<keyword evidence="2" id="KW-1185">Reference proteome</keyword>
<name>A0A2P4ZVF1_9HYPO</name>
<protein>
    <submittedName>
        <fullName evidence="1">Uncharacterized protein</fullName>
    </submittedName>
</protein>
<proteinExistence type="predicted"/>
<accession>A0A2P4ZVF1</accession>
<gene>
    <name evidence="1" type="ORF">TGAM01_v202758</name>
</gene>
<dbReference type="EMBL" id="JPDN02000007">
    <property type="protein sequence ID" value="PON28264.1"/>
    <property type="molecule type" value="Genomic_DNA"/>
</dbReference>
<evidence type="ECO:0000313" key="1">
    <source>
        <dbReference type="EMBL" id="PON28264.1"/>
    </source>
</evidence>
<dbReference type="AlphaFoldDB" id="A0A2P4ZVF1"/>
<dbReference type="Proteomes" id="UP000054821">
    <property type="component" value="Unassembled WGS sequence"/>
</dbReference>
<sequence>MRAHRHLAHLQGIKQGGGLENKPQQRWFPCTLPFFVYLTARRLIWRIEVG</sequence>
<dbReference type="GeneID" id="36347421"/>
<reference evidence="1 2" key="1">
    <citation type="journal article" date="2016" name="Genome Announc.">
        <title>Draft Whole-Genome Sequence of Trichoderma gamsii T6085, a Promising Biocontrol Agent of Fusarium Head Blight on Wheat.</title>
        <authorList>
            <person name="Baroncelli R."/>
            <person name="Zapparata A."/>
            <person name="Piaggeschi G."/>
            <person name="Sarrocco S."/>
            <person name="Vannacci G."/>
        </authorList>
    </citation>
    <scope>NUCLEOTIDE SEQUENCE [LARGE SCALE GENOMIC DNA]</scope>
    <source>
        <strain evidence="1 2">T6085</strain>
    </source>
</reference>
<organism evidence="1 2">
    <name type="scientific">Trichoderma gamsii</name>
    <dbReference type="NCBI Taxonomy" id="398673"/>
    <lineage>
        <taxon>Eukaryota</taxon>
        <taxon>Fungi</taxon>
        <taxon>Dikarya</taxon>
        <taxon>Ascomycota</taxon>
        <taxon>Pezizomycotina</taxon>
        <taxon>Sordariomycetes</taxon>
        <taxon>Hypocreomycetidae</taxon>
        <taxon>Hypocreales</taxon>
        <taxon>Hypocreaceae</taxon>
        <taxon>Trichoderma</taxon>
    </lineage>
</organism>
<comment type="caution">
    <text evidence="1">The sequence shown here is derived from an EMBL/GenBank/DDBJ whole genome shotgun (WGS) entry which is preliminary data.</text>
</comment>
<evidence type="ECO:0000313" key="2">
    <source>
        <dbReference type="Proteomes" id="UP000054821"/>
    </source>
</evidence>